<evidence type="ECO:0000313" key="2">
    <source>
        <dbReference type="Proteomes" id="UP001434337"/>
    </source>
</evidence>
<organism evidence="1 2">
    <name type="scientific">Propioniciclava soli</name>
    <dbReference type="NCBI Taxonomy" id="2775081"/>
    <lineage>
        <taxon>Bacteria</taxon>
        <taxon>Bacillati</taxon>
        <taxon>Actinomycetota</taxon>
        <taxon>Actinomycetes</taxon>
        <taxon>Propionibacteriales</taxon>
        <taxon>Propionibacteriaceae</taxon>
        <taxon>Propioniciclava</taxon>
    </lineage>
</organism>
<dbReference type="Proteomes" id="UP001434337">
    <property type="component" value="Chromosome"/>
</dbReference>
<evidence type="ECO:0000313" key="1">
    <source>
        <dbReference type="EMBL" id="WZW97419.1"/>
    </source>
</evidence>
<gene>
    <name evidence="1" type="ORF">PCC79_10915</name>
</gene>
<sequence>MSIRSVDSVSAAISAILIPGLPTLVMPLPTVMIVAACVSC</sequence>
<dbReference type="EMBL" id="CP115965">
    <property type="protein sequence ID" value="WZW97419.1"/>
    <property type="molecule type" value="Genomic_DNA"/>
</dbReference>
<accession>A0ABZ3C3L3</accession>
<keyword evidence="2" id="KW-1185">Reference proteome</keyword>
<proteinExistence type="predicted"/>
<reference evidence="1 2" key="1">
    <citation type="journal article" date="2023" name="Environ Microbiome">
        <title>A coral-associated actinobacterium mitigates coral bleaching under heat stress.</title>
        <authorList>
            <person name="Li J."/>
            <person name="Zou Y."/>
            <person name="Li Q."/>
            <person name="Zhang J."/>
            <person name="Bourne D.G."/>
            <person name="Lyu Y."/>
            <person name="Liu C."/>
            <person name="Zhang S."/>
        </authorList>
    </citation>
    <scope>NUCLEOTIDE SEQUENCE [LARGE SCALE GENOMIC DNA]</scope>
    <source>
        <strain evidence="1 2">SCSIO 13291</strain>
    </source>
</reference>
<protein>
    <submittedName>
        <fullName evidence="1">Uncharacterized protein</fullName>
    </submittedName>
</protein>
<name>A0ABZ3C3L3_9ACTN</name>